<accession>A0ACD5GSU4</accession>
<dbReference type="Proteomes" id="UP000095472">
    <property type="component" value="Chromosome"/>
</dbReference>
<sequence>MPSTLSSHSALSTLHSALSSHSALSTLHSALREALSTLHSALKKALTWVKTLCQSPGWGWRNRRIVGYQGVLSPCIIHRQSGEKHNSSQTGLPNVPARWATAVSTVMIKSSWAIAAAVSAKSLSWSSREIKLGYSLSMSATRGPFCKL</sequence>
<dbReference type="EMBL" id="CP182909">
    <property type="protein sequence ID" value="XPM63980.1"/>
    <property type="molecule type" value="Genomic_DNA"/>
</dbReference>
<evidence type="ECO:0000313" key="1">
    <source>
        <dbReference type="EMBL" id="XPM63980.1"/>
    </source>
</evidence>
<name>A0ACD5GSU4_9CYAN</name>
<organism evidence="1 2">
    <name type="scientific">Desertifilum tharense IPPAS B-1220</name>
    <dbReference type="NCBI Taxonomy" id="1781255"/>
    <lineage>
        <taxon>Bacteria</taxon>
        <taxon>Bacillati</taxon>
        <taxon>Cyanobacteriota</taxon>
        <taxon>Cyanophyceae</taxon>
        <taxon>Desertifilales</taxon>
        <taxon>Desertifilaceae</taxon>
        <taxon>Desertifilum</taxon>
    </lineage>
</organism>
<gene>
    <name evidence="1" type="ORF">BH720_033615</name>
</gene>
<proteinExistence type="predicted"/>
<keyword evidence="2" id="KW-1185">Reference proteome</keyword>
<evidence type="ECO:0000313" key="2">
    <source>
        <dbReference type="Proteomes" id="UP000095472"/>
    </source>
</evidence>
<reference evidence="1 2" key="1">
    <citation type="journal article" date="2016" name="Genome Announc.">
        <title>Draft Genome Sequence of the Thermotolerant Cyanobacterium Desertifilum sp. IPPAS B-1220.</title>
        <authorList>
            <person name="Mironov K.S."/>
            <person name="Sinetova M.A."/>
            <person name="Bolatkhan K."/>
            <person name="Zayadan B.K."/>
            <person name="Ustinova V.V."/>
            <person name="Kupriyanova E.V."/>
            <person name="Skrypnik A.N."/>
            <person name="Gogoleva N.E."/>
            <person name="Gogolev Y.V."/>
            <person name="Los D.A."/>
        </authorList>
    </citation>
    <scope>NUCLEOTIDE SEQUENCE [LARGE SCALE GENOMIC DNA]</scope>
    <source>
        <strain evidence="1 2">IPPAS B-1220</strain>
    </source>
</reference>
<protein>
    <submittedName>
        <fullName evidence="1">Uncharacterized protein</fullName>
    </submittedName>
</protein>